<dbReference type="OrthoDB" id="6903468at2"/>
<comment type="caution">
    <text evidence="1">The sequence shown here is derived from an EMBL/GenBank/DDBJ whole genome shotgun (WGS) entry which is preliminary data.</text>
</comment>
<proteinExistence type="predicted"/>
<protein>
    <submittedName>
        <fullName evidence="1">Uncharacterized protein</fullName>
    </submittedName>
</protein>
<dbReference type="AlphaFoldDB" id="A0A5J5G566"/>
<evidence type="ECO:0000313" key="1">
    <source>
        <dbReference type="EMBL" id="KAA9002014.1"/>
    </source>
</evidence>
<evidence type="ECO:0000313" key="2">
    <source>
        <dbReference type="Proteomes" id="UP000335415"/>
    </source>
</evidence>
<dbReference type="Proteomes" id="UP000335415">
    <property type="component" value="Unassembled WGS sequence"/>
</dbReference>
<keyword evidence="2" id="KW-1185">Reference proteome</keyword>
<reference evidence="1 2" key="1">
    <citation type="submission" date="2019-09" db="EMBL/GenBank/DDBJ databases">
        <authorList>
            <person name="Li Y."/>
        </authorList>
    </citation>
    <scope>NUCLEOTIDE SEQUENCE [LARGE SCALE GENOMIC DNA]</scope>
    <source>
        <strain evidence="1 2">L3-3HA</strain>
    </source>
</reference>
<dbReference type="EMBL" id="VYKJ01000002">
    <property type="protein sequence ID" value="KAA9002014.1"/>
    <property type="molecule type" value="Genomic_DNA"/>
</dbReference>
<organism evidence="1 2">
    <name type="scientific">Affinibrenneria salicis</name>
    <dbReference type="NCBI Taxonomy" id="2590031"/>
    <lineage>
        <taxon>Bacteria</taxon>
        <taxon>Pseudomonadati</taxon>
        <taxon>Pseudomonadota</taxon>
        <taxon>Gammaproteobacteria</taxon>
        <taxon>Enterobacterales</taxon>
        <taxon>Pectobacteriaceae</taxon>
        <taxon>Affinibrenneria</taxon>
    </lineage>
</organism>
<gene>
    <name evidence="1" type="ORF">FJU30_06970</name>
</gene>
<dbReference type="RefSeq" id="WP_150434251.1">
    <property type="nucleotide sequence ID" value="NZ_VYKJ01000002.1"/>
</dbReference>
<accession>A0A5J5G566</accession>
<sequence length="126" mass="14571">MMNDKLVELNTLLAAPAFFVFLRNIDIDDALDRRDEPAFDRVWNDNFRRTEKRILPPETLTFIDGLREKSFKDAFRLTQDDELAARISDDIALIAKDIALETADSWPVNVLWPAYKRGVFPTQGEI</sequence>
<name>A0A5J5G566_9GAMM</name>